<protein>
    <submittedName>
        <fullName evidence="3">Uncharacterized protein</fullName>
    </submittedName>
</protein>
<feature type="transmembrane region" description="Helical" evidence="2">
    <location>
        <begin position="239"/>
        <end position="263"/>
    </location>
</feature>
<gene>
    <name evidence="3" type="ORF">TrVE_jg13641</name>
</gene>
<reference evidence="4" key="1">
    <citation type="journal article" date="2023" name="Commun. Biol.">
        <title>Genome analysis of Parmales, the sister group of diatoms, reveals the evolutionary specialization of diatoms from phago-mixotrophs to photoautotrophs.</title>
        <authorList>
            <person name="Ban H."/>
            <person name="Sato S."/>
            <person name="Yoshikawa S."/>
            <person name="Yamada K."/>
            <person name="Nakamura Y."/>
            <person name="Ichinomiya M."/>
            <person name="Sato N."/>
            <person name="Blanc-Mathieu R."/>
            <person name="Endo H."/>
            <person name="Kuwata A."/>
            <person name="Ogata H."/>
        </authorList>
    </citation>
    <scope>NUCLEOTIDE SEQUENCE [LARGE SCALE GENOMIC DNA]</scope>
    <source>
        <strain evidence="4">NIES 3699</strain>
    </source>
</reference>
<keyword evidence="2" id="KW-0472">Membrane</keyword>
<feature type="transmembrane region" description="Helical" evidence="2">
    <location>
        <begin position="201"/>
        <end position="219"/>
    </location>
</feature>
<sequence length="310" mass="33879">MKPSPSASDEDSCLADYINGSTAPAPRSFTPVRISSVDNLIEFLRANSFTFTNEEKLRIQYELAFPESPSPSNSESTALTIPSPNPPASGRRNAVTPFSQQNRRKSIQGDIHSAAAQHNIASLTQPLLKRKGWAGANEDDVVEASDQFIIVVVDSGGDIAKDVTNWCTSSLPTHGMGDIVKTNLTKFMVEIAKRHRTMAKMARIGVAMQIFLTLSLGYFDIITDFLVAKSYYDIGKLDTAYATAGFAFLAIAVQTIMTFFQYLKKPWTERLWRTTLAIIGLGPLIEGVNLWTGKDDPSVLLQGSAMSTAC</sequence>
<comment type="caution">
    <text evidence="3">The sequence shown here is derived from an EMBL/GenBank/DDBJ whole genome shotgun (WGS) entry which is preliminary data.</text>
</comment>
<keyword evidence="2" id="KW-1133">Transmembrane helix</keyword>
<evidence type="ECO:0000313" key="3">
    <source>
        <dbReference type="EMBL" id="GMI05380.1"/>
    </source>
</evidence>
<feature type="region of interest" description="Disordered" evidence="1">
    <location>
        <begin position="67"/>
        <end position="107"/>
    </location>
</feature>
<feature type="compositionally biased region" description="Low complexity" evidence="1">
    <location>
        <begin position="67"/>
        <end position="76"/>
    </location>
</feature>
<dbReference type="AlphaFoldDB" id="A0A9W7F6N8"/>
<dbReference type="Proteomes" id="UP001165160">
    <property type="component" value="Unassembled WGS sequence"/>
</dbReference>
<evidence type="ECO:0000313" key="4">
    <source>
        <dbReference type="Proteomes" id="UP001165160"/>
    </source>
</evidence>
<evidence type="ECO:0000256" key="1">
    <source>
        <dbReference type="SAM" id="MobiDB-lite"/>
    </source>
</evidence>
<proteinExistence type="predicted"/>
<organism evidence="3 4">
    <name type="scientific">Triparma verrucosa</name>
    <dbReference type="NCBI Taxonomy" id="1606542"/>
    <lineage>
        <taxon>Eukaryota</taxon>
        <taxon>Sar</taxon>
        <taxon>Stramenopiles</taxon>
        <taxon>Ochrophyta</taxon>
        <taxon>Bolidophyceae</taxon>
        <taxon>Parmales</taxon>
        <taxon>Triparmaceae</taxon>
        <taxon>Triparma</taxon>
    </lineage>
</organism>
<name>A0A9W7F6N8_9STRA</name>
<keyword evidence="4" id="KW-1185">Reference proteome</keyword>
<accession>A0A9W7F6N8</accession>
<keyword evidence="2" id="KW-0812">Transmembrane</keyword>
<dbReference type="EMBL" id="BRXX01000330">
    <property type="protein sequence ID" value="GMI05380.1"/>
    <property type="molecule type" value="Genomic_DNA"/>
</dbReference>
<evidence type="ECO:0000256" key="2">
    <source>
        <dbReference type="SAM" id="Phobius"/>
    </source>
</evidence>